<evidence type="ECO:0000313" key="3">
    <source>
        <dbReference type="Proteomes" id="UP000434925"/>
    </source>
</evidence>
<evidence type="ECO:0000256" key="1">
    <source>
        <dbReference type="SAM" id="MobiDB-lite"/>
    </source>
</evidence>
<evidence type="ECO:0000313" key="2">
    <source>
        <dbReference type="EMBL" id="KAB0508392.1"/>
    </source>
</evidence>
<gene>
    <name evidence="2" type="ORF">F7R14_01705</name>
</gene>
<feature type="compositionally biased region" description="Polar residues" evidence="1">
    <location>
        <begin position="126"/>
        <end position="141"/>
    </location>
</feature>
<dbReference type="AlphaFoldDB" id="A0A7V7P8J3"/>
<reference evidence="2 3" key="1">
    <citation type="submission" date="2019-09" db="EMBL/GenBank/DDBJ databases">
        <title>Draft genome sequences of 48 bacterial type strains from the CCUG.</title>
        <authorList>
            <person name="Tunovic T."/>
            <person name="Pineiro-Iglesias B."/>
            <person name="Unosson C."/>
            <person name="Inganas E."/>
            <person name="Ohlen M."/>
            <person name="Cardew S."/>
            <person name="Jensie-Markopoulos S."/>
            <person name="Salva-Serra F."/>
            <person name="Jaen-Luchoro D."/>
            <person name="Karlsson R."/>
            <person name="Svensson-Stadler L."/>
            <person name="Chun J."/>
            <person name="Moore E."/>
        </authorList>
    </citation>
    <scope>NUCLEOTIDE SEQUENCE [LARGE SCALE GENOMIC DNA]</scope>
    <source>
        <strain evidence="2 3">CCUG 51522</strain>
    </source>
</reference>
<feature type="region of interest" description="Disordered" evidence="1">
    <location>
        <begin position="85"/>
        <end position="156"/>
    </location>
</feature>
<name>A0A7V7P8J3_9PSED</name>
<feature type="compositionally biased region" description="Polar residues" evidence="1">
    <location>
        <begin position="91"/>
        <end position="108"/>
    </location>
</feature>
<comment type="caution">
    <text evidence="2">The sequence shown here is derived from an EMBL/GenBank/DDBJ whole genome shotgun (WGS) entry which is preliminary data.</text>
</comment>
<dbReference type="EMBL" id="VZPO01000001">
    <property type="protein sequence ID" value="KAB0508392.1"/>
    <property type="molecule type" value="Genomic_DNA"/>
</dbReference>
<protein>
    <submittedName>
        <fullName evidence="2">Uncharacterized protein</fullName>
    </submittedName>
</protein>
<accession>A0A7V7P8J3</accession>
<organism evidence="2 3">
    <name type="scientific">Pseudomonas lini</name>
    <dbReference type="NCBI Taxonomy" id="163011"/>
    <lineage>
        <taxon>Bacteria</taxon>
        <taxon>Pseudomonadati</taxon>
        <taxon>Pseudomonadota</taxon>
        <taxon>Gammaproteobacteria</taxon>
        <taxon>Pseudomonadales</taxon>
        <taxon>Pseudomonadaceae</taxon>
        <taxon>Pseudomonas</taxon>
    </lineage>
</organism>
<proteinExistence type="predicted"/>
<dbReference type="Proteomes" id="UP000434925">
    <property type="component" value="Unassembled WGS sequence"/>
</dbReference>
<sequence>MGTSLQPPSRASLGGAVIYKICVRHKSCGSGLARDSGVSGSGMLDVPPSSRASPLPQYCGVFESYAVRHGWVSCQAVFGGKPRSYSRRALSHNTSGIRPLALTSQRSNINHKEKLSRSPQVEAPNNRHSTNRANTQNNSISAKLPAKSPGLECPFD</sequence>